<dbReference type="SUPFAM" id="SSF55785">
    <property type="entry name" value="PYP-like sensor domain (PAS domain)"/>
    <property type="match status" value="1"/>
</dbReference>
<dbReference type="SMART" id="SM00091">
    <property type="entry name" value="PAS"/>
    <property type="match status" value="1"/>
</dbReference>
<dbReference type="PROSITE" id="PS50112">
    <property type="entry name" value="PAS"/>
    <property type="match status" value="1"/>
</dbReference>
<dbReference type="Proteomes" id="UP001501436">
    <property type="component" value="Unassembled WGS sequence"/>
</dbReference>
<evidence type="ECO:0000313" key="3">
    <source>
        <dbReference type="Proteomes" id="UP001501436"/>
    </source>
</evidence>
<sequence>MKIALTPQLLGDLIEKGFSYMLAGEVVEDDKNEQIVLKPVKIQPVIQQLPYGYQTYYRITQEPVQMCCGNTGATVWVEYEESLMDTRIAPEAPYNDSYFRMSESFFRQVLDSLEDYAVFTTDTRGNVNSWNSGAQKLLGHAENEVLGLSASIFFTTEDVARGVPARELNTAVENGRAIDERYHIRKDGSKFWGTGLVFPLYDEEAQHRGFTKIMRNLNEEKLSREINEV</sequence>
<keyword evidence="3" id="KW-1185">Reference proteome</keyword>
<dbReference type="InterPro" id="IPR035965">
    <property type="entry name" value="PAS-like_dom_sf"/>
</dbReference>
<organism evidence="2 3">
    <name type="scientific">Mucilaginibacter defluvii</name>
    <dbReference type="NCBI Taxonomy" id="1196019"/>
    <lineage>
        <taxon>Bacteria</taxon>
        <taxon>Pseudomonadati</taxon>
        <taxon>Bacteroidota</taxon>
        <taxon>Sphingobacteriia</taxon>
        <taxon>Sphingobacteriales</taxon>
        <taxon>Sphingobacteriaceae</taxon>
        <taxon>Mucilaginibacter</taxon>
    </lineage>
</organism>
<dbReference type="Gene3D" id="3.30.450.20">
    <property type="entry name" value="PAS domain"/>
    <property type="match status" value="1"/>
</dbReference>
<dbReference type="InterPro" id="IPR013767">
    <property type="entry name" value="PAS_fold"/>
</dbReference>
<evidence type="ECO:0000259" key="1">
    <source>
        <dbReference type="PROSITE" id="PS50112"/>
    </source>
</evidence>
<protein>
    <recommendedName>
        <fullName evidence="1">PAS domain-containing protein</fullName>
    </recommendedName>
</protein>
<reference evidence="3" key="1">
    <citation type="journal article" date="2019" name="Int. J. Syst. Evol. Microbiol.">
        <title>The Global Catalogue of Microorganisms (GCM) 10K type strain sequencing project: providing services to taxonomists for standard genome sequencing and annotation.</title>
        <authorList>
            <consortium name="The Broad Institute Genomics Platform"/>
            <consortium name="The Broad Institute Genome Sequencing Center for Infectious Disease"/>
            <person name="Wu L."/>
            <person name="Ma J."/>
        </authorList>
    </citation>
    <scope>NUCLEOTIDE SEQUENCE [LARGE SCALE GENOMIC DNA]</scope>
    <source>
        <strain evidence="3">JCM 18283</strain>
    </source>
</reference>
<dbReference type="EMBL" id="BAABJI010000004">
    <property type="protein sequence ID" value="GAA4931203.1"/>
    <property type="molecule type" value="Genomic_DNA"/>
</dbReference>
<gene>
    <name evidence="2" type="ORF">GCM10023313_40150</name>
</gene>
<proteinExistence type="predicted"/>
<dbReference type="CDD" id="cd00130">
    <property type="entry name" value="PAS"/>
    <property type="match status" value="1"/>
</dbReference>
<dbReference type="RefSeq" id="WP_345334320.1">
    <property type="nucleotide sequence ID" value="NZ_BAABJI010000004.1"/>
</dbReference>
<feature type="domain" description="PAS" evidence="1">
    <location>
        <begin position="102"/>
        <end position="175"/>
    </location>
</feature>
<dbReference type="InterPro" id="IPR000014">
    <property type="entry name" value="PAS"/>
</dbReference>
<comment type="caution">
    <text evidence="2">The sequence shown here is derived from an EMBL/GenBank/DDBJ whole genome shotgun (WGS) entry which is preliminary data.</text>
</comment>
<dbReference type="NCBIfam" id="TIGR00229">
    <property type="entry name" value="sensory_box"/>
    <property type="match status" value="1"/>
</dbReference>
<accession>A0ABP9G7J1</accession>
<dbReference type="Pfam" id="PF00989">
    <property type="entry name" value="PAS"/>
    <property type="match status" value="1"/>
</dbReference>
<name>A0ABP9G7J1_9SPHI</name>
<evidence type="ECO:0000313" key="2">
    <source>
        <dbReference type="EMBL" id="GAA4931203.1"/>
    </source>
</evidence>